<dbReference type="InterPro" id="IPR023393">
    <property type="entry name" value="START-like_dom_sf"/>
</dbReference>
<dbReference type="InterPro" id="IPR051761">
    <property type="entry name" value="MLP-like_ligand-binding"/>
</dbReference>
<reference evidence="2" key="1">
    <citation type="submission" date="2022-12" db="EMBL/GenBank/DDBJ databases">
        <title>Draft genome assemblies for two species of Escallonia (Escalloniales).</title>
        <authorList>
            <person name="Chanderbali A."/>
            <person name="Dervinis C."/>
            <person name="Anghel I."/>
            <person name="Soltis D."/>
            <person name="Soltis P."/>
            <person name="Zapata F."/>
        </authorList>
    </citation>
    <scope>NUCLEOTIDE SEQUENCE</scope>
    <source>
        <strain evidence="2">UCBG64.0493</strain>
        <tissue evidence="2">Leaf</tissue>
    </source>
</reference>
<dbReference type="Gene3D" id="3.30.530.20">
    <property type="match status" value="1"/>
</dbReference>
<dbReference type="EMBL" id="JAVXUP010000604">
    <property type="protein sequence ID" value="KAK3024403.1"/>
    <property type="molecule type" value="Genomic_DNA"/>
</dbReference>
<organism evidence="2 3">
    <name type="scientific">Escallonia herrerae</name>
    <dbReference type="NCBI Taxonomy" id="1293975"/>
    <lineage>
        <taxon>Eukaryota</taxon>
        <taxon>Viridiplantae</taxon>
        <taxon>Streptophyta</taxon>
        <taxon>Embryophyta</taxon>
        <taxon>Tracheophyta</taxon>
        <taxon>Spermatophyta</taxon>
        <taxon>Magnoliopsida</taxon>
        <taxon>eudicotyledons</taxon>
        <taxon>Gunneridae</taxon>
        <taxon>Pentapetalae</taxon>
        <taxon>asterids</taxon>
        <taxon>campanulids</taxon>
        <taxon>Escalloniales</taxon>
        <taxon>Escalloniaceae</taxon>
        <taxon>Escallonia</taxon>
    </lineage>
</organism>
<evidence type="ECO:0000313" key="3">
    <source>
        <dbReference type="Proteomes" id="UP001188597"/>
    </source>
</evidence>
<comment type="caution">
    <text evidence="2">The sequence shown here is derived from an EMBL/GenBank/DDBJ whole genome shotgun (WGS) entry which is preliminary data.</text>
</comment>
<name>A0AA89B3J8_9ASTE</name>
<accession>A0AA89B3J8</accession>
<dbReference type="AlphaFoldDB" id="A0AA89B3J8"/>
<feature type="domain" description="Bet v I/Major latex protein" evidence="1">
    <location>
        <begin position="1"/>
        <end position="77"/>
    </location>
</feature>
<evidence type="ECO:0000313" key="2">
    <source>
        <dbReference type="EMBL" id="KAK3024403.1"/>
    </source>
</evidence>
<dbReference type="SUPFAM" id="SSF55961">
    <property type="entry name" value="Bet v1-like"/>
    <property type="match status" value="1"/>
</dbReference>
<sequence length="90" mass="9745">MKVKIEAIDDLNKSITFGALEGDIMQLYKSFKATVMVGDGFVKWTIQYEKATDAAPKPDLYGDFAVEVSKGFGCLSSLSVETAGPLAFKT</sequence>
<keyword evidence="3" id="KW-1185">Reference proteome</keyword>
<proteinExistence type="predicted"/>
<dbReference type="Proteomes" id="UP001188597">
    <property type="component" value="Unassembled WGS sequence"/>
</dbReference>
<dbReference type="GO" id="GO:0006952">
    <property type="term" value="P:defense response"/>
    <property type="evidence" value="ECO:0007669"/>
    <property type="project" value="InterPro"/>
</dbReference>
<dbReference type="InterPro" id="IPR000916">
    <property type="entry name" value="Bet_v_I/MLP"/>
</dbReference>
<evidence type="ECO:0000259" key="1">
    <source>
        <dbReference type="SMART" id="SM01037"/>
    </source>
</evidence>
<dbReference type="Pfam" id="PF00407">
    <property type="entry name" value="Bet_v_1"/>
    <property type="match status" value="1"/>
</dbReference>
<gene>
    <name evidence="2" type="ORF">RJ639_043361</name>
</gene>
<dbReference type="PANTHER" id="PTHR31907">
    <property type="entry name" value="MLP-LIKE PROTEIN 423"/>
    <property type="match status" value="1"/>
</dbReference>
<protein>
    <recommendedName>
        <fullName evidence="1">Bet v I/Major latex protein domain-containing protein</fullName>
    </recommendedName>
</protein>
<dbReference type="SMART" id="SM01037">
    <property type="entry name" value="Bet_v_1"/>
    <property type="match status" value="1"/>
</dbReference>